<evidence type="ECO:0000313" key="2">
    <source>
        <dbReference type="Proteomes" id="UP000216947"/>
    </source>
</evidence>
<dbReference type="AlphaFoldDB" id="A0A261RI66"/>
<proteinExistence type="predicted"/>
<gene>
    <name evidence="1" type="ORF">CAL19_02935</name>
</gene>
<evidence type="ECO:0000313" key="1">
    <source>
        <dbReference type="EMBL" id="OZI24487.1"/>
    </source>
</evidence>
<organism evidence="1 2">
    <name type="scientific">Bordetella genomosp. 7</name>
    <dbReference type="NCBI Taxonomy" id="1416805"/>
    <lineage>
        <taxon>Bacteria</taxon>
        <taxon>Pseudomonadati</taxon>
        <taxon>Pseudomonadota</taxon>
        <taxon>Betaproteobacteria</taxon>
        <taxon>Burkholderiales</taxon>
        <taxon>Alcaligenaceae</taxon>
        <taxon>Bordetella</taxon>
    </lineage>
</organism>
<sequence>MCPPTTSARLEGVLRSVKRRFRLPHAMQPPAARQHAPPSTALAAIIENARLAVEAGAPPDDDLQRGFVAALARLIDEAMGDAPGDAAYQALVLRHIAAPVREYASLQARARRDRRAIRIAADAVAHPARLARMAHTPLRDALAALHAAPTWTQLADMARAVRAMPASSMHPHISQALGRLLDDPALARLCRMESLQAAPQVQRYRQLWDQNGPAQGSAAAAAQGAASRQRGDEVEALAARALQALADLLNRDENAYRVVTSMRVPASMPASARRAKSEWDAVLLRGAPHADSAWDICVLVEAKASADAAATDLPRLLRGLRLMAEARPDTTYTFATRQGTMALRGSSLAALPTGIETLAATVLYCCNAPADAGARLLSAASRMQLLSAPASLDYAGRLAQGQPVEASALEPVWRLLLHTPAWRCVLHQYPLLRQARDLMVHPEDLLAAIARAA</sequence>
<reference evidence="2" key="1">
    <citation type="submission" date="2017-05" db="EMBL/GenBank/DDBJ databases">
        <title>Complete and WGS of Bordetella genogroups.</title>
        <authorList>
            <person name="Spilker T."/>
            <person name="Lipuma J."/>
        </authorList>
    </citation>
    <scope>NUCLEOTIDE SEQUENCE [LARGE SCALE GENOMIC DNA]</scope>
    <source>
        <strain evidence="2">AU18089</strain>
    </source>
</reference>
<dbReference type="EMBL" id="NEVK01000003">
    <property type="protein sequence ID" value="OZI24487.1"/>
    <property type="molecule type" value="Genomic_DNA"/>
</dbReference>
<name>A0A261RI66_9BORD</name>
<dbReference type="OrthoDB" id="9063572at2"/>
<keyword evidence="2" id="KW-1185">Reference proteome</keyword>
<accession>A0A261RI66</accession>
<dbReference type="RefSeq" id="WP_094795983.1">
    <property type="nucleotide sequence ID" value="NZ_NEVI01000004.1"/>
</dbReference>
<dbReference type="Proteomes" id="UP000216947">
    <property type="component" value="Unassembled WGS sequence"/>
</dbReference>
<protein>
    <submittedName>
        <fullName evidence="1">3-deoxy-D-arabino-heptulosonate 7-phosphate synthase</fullName>
    </submittedName>
</protein>
<comment type="caution">
    <text evidence="1">The sequence shown here is derived from an EMBL/GenBank/DDBJ whole genome shotgun (WGS) entry which is preliminary data.</text>
</comment>